<dbReference type="HOGENOM" id="CLU_1090222_0_0_1"/>
<name>A0A098VVF0_9MICR</name>
<organism evidence="1 2">
    <name type="scientific">Mitosporidium daphniae</name>
    <dbReference type="NCBI Taxonomy" id="1485682"/>
    <lineage>
        <taxon>Eukaryota</taxon>
        <taxon>Fungi</taxon>
        <taxon>Fungi incertae sedis</taxon>
        <taxon>Microsporidia</taxon>
        <taxon>Mitosporidium</taxon>
    </lineage>
</organism>
<reference evidence="1 2" key="1">
    <citation type="submission" date="2014-04" db="EMBL/GenBank/DDBJ databases">
        <title>A new species of microsporidia sheds light on the evolution of extreme parasitism.</title>
        <authorList>
            <person name="Haag K.L."/>
            <person name="James T.Y."/>
            <person name="Larsson R."/>
            <person name="Schaer T.M."/>
            <person name="Refardt D."/>
            <person name="Pombert J.-F."/>
            <person name="Ebert D."/>
        </authorList>
    </citation>
    <scope>NUCLEOTIDE SEQUENCE [LARGE SCALE GENOMIC DNA]</scope>
    <source>
        <strain evidence="1 2">UGP3</strain>
        <tissue evidence="1">Spores</tissue>
    </source>
</reference>
<comment type="caution">
    <text evidence="1">The sequence shown here is derived from an EMBL/GenBank/DDBJ whole genome shotgun (WGS) entry which is preliminary data.</text>
</comment>
<dbReference type="GeneID" id="25258200"/>
<dbReference type="RefSeq" id="XP_013239348.1">
    <property type="nucleotide sequence ID" value="XM_013383894.1"/>
</dbReference>
<dbReference type="VEuPathDB" id="MicrosporidiaDB:DI09_125p20"/>
<dbReference type="EMBL" id="JMKJ01000028">
    <property type="protein sequence ID" value="KGG52912.1"/>
    <property type="molecule type" value="Genomic_DNA"/>
</dbReference>
<gene>
    <name evidence="1" type="ORF">DI09_125p20</name>
</gene>
<dbReference type="Proteomes" id="UP000029725">
    <property type="component" value="Unassembled WGS sequence"/>
</dbReference>
<proteinExistence type="predicted"/>
<accession>A0A098VVF0</accession>
<protein>
    <submittedName>
        <fullName evidence="1">Uncharacterized protein</fullName>
    </submittedName>
</protein>
<evidence type="ECO:0000313" key="1">
    <source>
        <dbReference type="EMBL" id="KGG52912.1"/>
    </source>
</evidence>
<keyword evidence="2" id="KW-1185">Reference proteome</keyword>
<dbReference type="AlphaFoldDB" id="A0A098VVF0"/>
<evidence type="ECO:0000313" key="2">
    <source>
        <dbReference type="Proteomes" id="UP000029725"/>
    </source>
</evidence>
<sequence length="255" mass="29275">MGSNFFKNLSTLMIFPKLIFIVTFIAILMLPQLKAEDDANKRNLQDRADDQQVVILQTVKKTGENLDAILKTRDLLDQDILELRECVQALQALLVPKSVLTEKYLPALQDLAQEKNQKDLRDEQKTLETLKGSKDEEIEKSIKDIDEIQNELLGTLLDELLDELLKKLKQPSDKKNQQDLKASNGEQIQNGIEDIDRILNETTISQAKENQKKSTPNKLQKIKKKNLHQLNNITQGEYHQMVPHKNKLNVFKAIN</sequence>